<accession>E6TRA0</accession>
<dbReference type="RefSeq" id="WP_013488947.1">
    <property type="nucleotide sequence ID" value="NC_014829.1"/>
</dbReference>
<organism evidence="1 2">
    <name type="scientific">Evansella cellulosilytica (strain ATCC 21833 / DSM 2522 / FERM P-1141 / JCM 9156 / N-4)</name>
    <name type="common">Bacillus cellulosilyticus</name>
    <dbReference type="NCBI Taxonomy" id="649639"/>
    <lineage>
        <taxon>Bacteria</taxon>
        <taxon>Bacillati</taxon>
        <taxon>Bacillota</taxon>
        <taxon>Bacilli</taxon>
        <taxon>Bacillales</taxon>
        <taxon>Bacillaceae</taxon>
        <taxon>Evansella</taxon>
    </lineage>
</organism>
<gene>
    <name evidence="1" type="ordered locus">Bcell_2353</name>
</gene>
<dbReference type="HOGENOM" id="CLU_190428_0_0_9"/>
<dbReference type="KEGG" id="bco:Bcell_2353"/>
<evidence type="ECO:0008006" key="3">
    <source>
        <dbReference type="Google" id="ProtNLM"/>
    </source>
</evidence>
<dbReference type="AlphaFoldDB" id="E6TRA0"/>
<evidence type="ECO:0000313" key="1">
    <source>
        <dbReference type="EMBL" id="ADU30612.1"/>
    </source>
</evidence>
<dbReference type="Proteomes" id="UP000001401">
    <property type="component" value="Chromosome"/>
</dbReference>
<protein>
    <recommendedName>
        <fullName evidence="3">Sporulation protein</fullName>
    </recommendedName>
</protein>
<dbReference type="EMBL" id="CP002394">
    <property type="protein sequence ID" value="ADU30612.1"/>
    <property type="molecule type" value="Genomic_DNA"/>
</dbReference>
<dbReference type="InterPro" id="IPR020255">
    <property type="entry name" value="CsgA"/>
</dbReference>
<reference evidence="1" key="1">
    <citation type="submission" date="2010-12" db="EMBL/GenBank/DDBJ databases">
        <title>Complete sequence of Bacillus cellulosilyticus DSM 2522.</title>
        <authorList>
            <consortium name="US DOE Joint Genome Institute"/>
            <person name="Lucas S."/>
            <person name="Copeland A."/>
            <person name="Lapidus A."/>
            <person name="Cheng J.-F."/>
            <person name="Bruce D."/>
            <person name="Goodwin L."/>
            <person name="Pitluck S."/>
            <person name="Chertkov O."/>
            <person name="Detter J.C."/>
            <person name="Han C."/>
            <person name="Tapia R."/>
            <person name="Land M."/>
            <person name="Hauser L."/>
            <person name="Jeffries C."/>
            <person name="Kyrpides N."/>
            <person name="Ivanova N."/>
            <person name="Mikhailova N."/>
            <person name="Brumm P."/>
            <person name="Mead D."/>
            <person name="Woyke T."/>
        </authorList>
    </citation>
    <scope>NUCLEOTIDE SEQUENCE [LARGE SCALE GENOMIC DNA]</scope>
    <source>
        <strain evidence="1">DSM 2522</strain>
    </source>
</reference>
<dbReference type="STRING" id="649639.Bcell_2353"/>
<name>E6TRA0_EVAC2</name>
<keyword evidence="2" id="KW-1185">Reference proteome</keyword>
<sequence length="83" mass="10028">MDVSLRYLLESLSNYIDDDEEANEVYVKLKRNSFKNEKDFSKSLSTREIEKMNQIIKNEIHYANEENDEKRSKELNEVYENLF</sequence>
<proteinExistence type="predicted"/>
<dbReference type="eggNOG" id="ENOG5032Y9K">
    <property type="taxonomic scope" value="Bacteria"/>
</dbReference>
<dbReference type="Pfam" id="PF17334">
    <property type="entry name" value="CsgA"/>
    <property type="match status" value="1"/>
</dbReference>
<evidence type="ECO:0000313" key="2">
    <source>
        <dbReference type="Proteomes" id="UP000001401"/>
    </source>
</evidence>
<dbReference type="OrthoDB" id="2938007at2"/>